<evidence type="ECO:0000259" key="8">
    <source>
        <dbReference type="SMART" id="SM00852"/>
    </source>
</evidence>
<dbReference type="SUPFAM" id="SSF63882">
    <property type="entry name" value="MoeA N-terminal region -like"/>
    <property type="match status" value="1"/>
</dbReference>
<comment type="similarity">
    <text evidence="2 7">Belongs to the MoeA family.</text>
</comment>
<dbReference type="InterPro" id="IPR038987">
    <property type="entry name" value="MoeA-like"/>
</dbReference>
<dbReference type="InterPro" id="IPR036425">
    <property type="entry name" value="MoaB/Mog-like_dom_sf"/>
</dbReference>
<evidence type="ECO:0000256" key="3">
    <source>
        <dbReference type="ARBA" id="ARBA00013269"/>
    </source>
</evidence>
<dbReference type="Proteomes" id="UP000004416">
    <property type="component" value="Unassembled WGS sequence"/>
</dbReference>
<dbReference type="InterPro" id="IPR005110">
    <property type="entry name" value="MoeA_linker/N"/>
</dbReference>
<comment type="cofactor">
    <cofactor evidence="7">
        <name>Mg(2+)</name>
        <dbReference type="ChEBI" id="CHEBI:18420"/>
    </cofactor>
</comment>
<evidence type="ECO:0000313" key="9">
    <source>
        <dbReference type="EMBL" id="EHL06726.1"/>
    </source>
</evidence>
<dbReference type="GO" id="GO:0005829">
    <property type="term" value="C:cytosol"/>
    <property type="evidence" value="ECO:0007669"/>
    <property type="project" value="TreeGrafter"/>
</dbReference>
<keyword evidence="5 7" id="KW-0500">Molybdenum</keyword>
<evidence type="ECO:0000313" key="10">
    <source>
        <dbReference type="Proteomes" id="UP000004416"/>
    </source>
</evidence>
<dbReference type="SUPFAM" id="SSF53218">
    <property type="entry name" value="Molybdenum cofactor biosynthesis proteins"/>
    <property type="match status" value="1"/>
</dbReference>
<dbReference type="UniPathway" id="UPA00344"/>
<dbReference type="HOGENOM" id="CLU_010186_7_1_9"/>
<keyword evidence="7" id="KW-0460">Magnesium</keyword>
<dbReference type="Gene3D" id="3.40.980.10">
    <property type="entry name" value="MoaB/Mog-like domain"/>
    <property type="match status" value="1"/>
</dbReference>
<dbReference type="PATRIC" id="fig|537010.4.peg.2408"/>
<dbReference type="EC" id="2.10.1.1" evidence="3 7"/>
<proteinExistence type="inferred from homology"/>
<name>G9XNM6_DESHA</name>
<gene>
    <name evidence="9" type="ORF">HMPREF0322_02569</name>
</gene>
<dbReference type="AlphaFoldDB" id="G9XNM6"/>
<dbReference type="PANTHER" id="PTHR10192:SF16">
    <property type="entry name" value="MOLYBDOPTERIN MOLYBDENUMTRANSFERASE"/>
    <property type="match status" value="1"/>
</dbReference>
<dbReference type="CDD" id="cd00887">
    <property type="entry name" value="MoeA"/>
    <property type="match status" value="1"/>
</dbReference>
<dbReference type="GO" id="GO:0061599">
    <property type="term" value="F:molybdopterin molybdotransferase activity"/>
    <property type="evidence" value="ECO:0007669"/>
    <property type="project" value="UniProtKB-UniRule"/>
</dbReference>
<feature type="domain" description="MoaB/Mog" evidence="8">
    <location>
        <begin position="225"/>
        <end position="366"/>
    </location>
</feature>
<dbReference type="Gene3D" id="3.90.105.10">
    <property type="entry name" value="Molybdopterin biosynthesis moea protein, domain 2"/>
    <property type="match status" value="1"/>
</dbReference>
<evidence type="ECO:0000256" key="4">
    <source>
        <dbReference type="ARBA" id="ARBA00021108"/>
    </source>
</evidence>
<reference evidence="9 10" key="1">
    <citation type="submission" date="2011-08" db="EMBL/GenBank/DDBJ databases">
        <authorList>
            <person name="Weinstock G."/>
            <person name="Sodergren E."/>
            <person name="Clifton S."/>
            <person name="Fulton L."/>
            <person name="Fulton B."/>
            <person name="Courtney L."/>
            <person name="Fronick C."/>
            <person name="Harrison M."/>
            <person name="Strong C."/>
            <person name="Farmer C."/>
            <person name="Delahaunty K."/>
            <person name="Markovic C."/>
            <person name="Hall O."/>
            <person name="Minx P."/>
            <person name="Tomlinson C."/>
            <person name="Mitreva M."/>
            <person name="Hou S."/>
            <person name="Chen J."/>
            <person name="Wollam A."/>
            <person name="Pepin K.H."/>
            <person name="Johnson M."/>
            <person name="Bhonagiri V."/>
            <person name="Zhang X."/>
            <person name="Suruliraj S."/>
            <person name="Warren W."/>
            <person name="Chinwalla A."/>
            <person name="Mardis E.R."/>
            <person name="Wilson R.K."/>
        </authorList>
    </citation>
    <scope>NUCLEOTIDE SEQUENCE [LARGE SCALE GENOMIC DNA]</scope>
    <source>
        <strain evidence="9 10">DP7</strain>
    </source>
</reference>
<keyword evidence="7" id="KW-0479">Metal-binding</keyword>
<evidence type="ECO:0000256" key="2">
    <source>
        <dbReference type="ARBA" id="ARBA00010763"/>
    </source>
</evidence>
<keyword evidence="7" id="KW-0808">Transferase</keyword>
<dbReference type="SMART" id="SM00852">
    <property type="entry name" value="MoCF_biosynth"/>
    <property type="match status" value="1"/>
</dbReference>
<protein>
    <recommendedName>
        <fullName evidence="4 7">Molybdopterin molybdenumtransferase</fullName>
        <ecNumber evidence="3 7">2.10.1.1</ecNumber>
    </recommendedName>
</protein>
<sequence length="467" mass="51094">MLAFAVFVIRRFCFRKAGRLFCWHCFYKEKTMANNQHDHISCPSSSCIGCATRCHRQQNDPFSRDEALAILFDQAKFELAKEFVPLNEALGRVTSEPTYAAFSVPSADTAQHDGIMVNWEQAKKLLESGSRVLTEHEFCLRAMGAVIEPPFDTVIPLEQVKHWTDGRVEIKALPAPGQGIKGAGSSIREGERLVPANYRLNPAHLSILRFAGVETVTVWKKPKAAIIPVGDDLVAPGCRPGPGQVVESDSILLAGILRECGGEAWTEPVAGDGVDLIGQAILQVISRCDVLILIGGIGRSGARYGDYTVQVVEKLGRVLVQGMGFNPGGKAMLLAEIQGKCVVGIPAPPHAALTQAEQYLPVIMERFLGCPCYERPEIKARLHEDYQSGIRSGRHAHVGLRWTGEDYEIVPIRMGDTVDCFVNATGILMEEAEDRLLKKGEPAAVRLLCGEKTLRQRSQTGQDNPTG</sequence>
<dbReference type="Gene3D" id="2.170.190.11">
    <property type="entry name" value="Molybdopterin biosynthesis moea protein, domain 3"/>
    <property type="match status" value="1"/>
</dbReference>
<dbReference type="Pfam" id="PF00994">
    <property type="entry name" value="MoCF_biosynth"/>
    <property type="match status" value="1"/>
</dbReference>
<dbReference type="GO" id="GO:0046872">
    <property type="term" value="F:metal ion binding"/>
    <property type="evidence" value="ECO:0007669"/>
    <property type="project" value="UniProtKB-UniRule"/>
</dbReference>
<accession>G9XNM6</accession>
<evidence type="ECO:0000256" key="1">
    <source>
        <dbReference type="ARBA" id="ARBA00002901"/>
    </source>
</evidence>
<dbReference type="EMBL" id="AFZX01000068">
    <property type="protein sequence ID" value="EHL06726.1"/>
    <property type="molecule type" value="Genomic_DNA"/>
</dbReference>
<evidence type="ECO:0000256" key="6">
    <source>
        <dbReference type="ARBA" id="ARBA00047317"/>
    </source>
</evidence>
<keyword evidence="7" id="KW-0501">Molybdenum cofactor biosynthesis</keyword>
<dbReference type="InterPro" id="IPR036135">
    <property type="entry name" value="MoeA_linker/N_sf"/>
</dbReference>
<comment type="caution">
    <text evidence="9">The sequence shown here is derived from an EMBL/GenBank/DDBJ whole genome shotgun (WGS) entry which is preliminary data.</text>
</comment>
<dbReference type="Gene3D" id="2.40.340.10">
    <property type="entry name" value="MoeA, C-terminal, domain IV"/>
    <property type="match status" value="1"/>
</dbReference>
<dbReference type="Pfam" id="PF03453">
    <property type="entry name" value="MoeA_N"/>
    <property type="match status" value="1"/>
</dbReference>
<comment type="pathway">
    <text evidence="7">Cofactor biosynthesis; molybdopterin biosynthesis.</text>
</comment>
<evidence type="ECO:0000256" key="7">
    <source>
        <dbReference type="RuleBase" id="RU365090"/>
    </source>
</evidence>
<comment type="catalytic activity">
    <reaction evidence="6">
        <text>adenylyl-molybdopterin + molybdate = Mo-molybdopterin + AMP + H(+)</text>
        <dbReference type="Rhea" id="RHEA:35047"/>
        <dbReference type="ChEBI" id="CHEBI:15378"/>
        <dbReference type="ChEBI" id="CHEBI:36264"/>
        <dbReference type="ChEBI" id="CHEBI:62727"/>
        <dbReference type="ChEBI" id="CHEBI:71302"/>
        <dbReference type="ChEBI" id="CHEBI:456215"/>
        <dbReference type="EC" id="2.10.1.1"/>
    </reaction>
</comment>
<evidence type="ECO:0000256" key="5">
    <source>
        <dbReference type="ARBA" id="ARBA00022505"/>
    </source>
</evidence>
<dbReference type="InterPro" id="IPR001453">
    <property type="entry name" value="MoaB/Mog_dom"/>
</dbReference>
<organism evidence="9 10">
    <name type="scientific">Desulfitobacterium hafniense DP7</name>
    <dbReference type="NCBI Taxonomy" id="537010"/>
    <lineage>
        <taxon>Bacteria</taxon>
        <taxon>Bacillati</taxon>
        <taxon>Bacillota</taxon>
        <taxon>Clostridia</taxon>
        <taxon>Eubacteriales</taxon>
        <taxon>Desulfitobacteriaceae</taxon>
        <taxon>Desulfitobacterium</taxon>
    </lineage>
</organism>
<comment type="function">
    <text evidence="1 7">Catalyzes the insertion of molybdate into adenylated molybdopterin with the concomitant release of AMP.</text>
</comment>
<dbReference type="GO" id="GO:0006777">
    <property type="term" value="P:Mo-molybdopterin cofactor biosynthetic process"/>
    <property type="evidence" value="ECO:0007669"/>
    <property type="project" value="UniProtKB-UniRule"/>
</dbReference>
<dbReference type="PANTHER" id="PTHR10192">
    <property type="entry name" value="MOLYBDOPTERIN BIOSYNTHESIS PROTEIN"/>
    <property type="match status" value="1"/>
</dbReference>
<dbReference type="InterPro" id="IPR036688">
    <property type="entry name" value="MoeA_C_domain_IV_sf"/>
</dbReference>